<dbReference type="PROSITE" id="PS01095">
    <property type="entry name" value="GH18_1"/>
    <property type="match status" value="1"/>
</dbReference>
<organism evidence="11 12">
    <name type="scientific">Viridothelium virens</name>
    <name type="common">Speckled blister lichen</name>
    <name type="synonym">Trypethelium virens</name>
    <dbReference type="NCBI Taxonomy" id="1048519"/>
    <lineage>
        <taxon>Eukaryota</taxon>
        <taxon>Fungi</taxon>
        <taxon>Dikarya</taxon>
        <taxon>Ascomycota</taxon>
        <taxon>Pezizomycotina</taxon>
        <taxon>Dothideomycetes</taxon>
        <taxon>Dothideomycetes incertae sedis</taxon>
        <taxon>Trypetheliales</taxon>
        <taxon>Trypetheliaceae</taxon>
        <taxon>Viridothelium</taxon>
    </lineage>
</organism>
<proteinExistence type="inferred from homology"/>
<keyword evidence="3 8" id="KW-0378">Hydrolase</keyword>
<name>A0A6A6H8E7_VIRVR</name>
<evidence type="ECO:0000256" key="1">
    <source>
        <dbReference type="ARBA" id="ARBA00000822"/>
    </source>
</evidence>
<accession>A0A6A6H8E7</accession>
<dbReference type="GO" id="GO:0005576">
    <property type="term" value="C:extracellular region"/>
    <property type="evidence" value="ECO:0007669"/>
    <property type="project" value="TreeGrafter"/>
</dbReference>
<sequence>NVAVYYGQTSSTAAGGLLTLCQDPSVDIIILAFVYTFFGPNNYPSASFGPGCSGSTTSQAQSAPGLPSCPQLATEITQCQTIGKPVLLSLGGYIATTAFSSSAQATQFANTIWDLFGGGGNSSSSSSSSSSTNSDSTALRPFGSVVVDGFDIDNEDHSTAYYDDFSTALHSLIASDRSKKYYVSAAPQCPRPDASIPLELMQAADFVWVQFYNNPQCNLGSSGFLDSFQAWSRDLAANASSASSGPRLYIGGGAWSGAGSGYVEGSQLAGIVQGVNGSHVGNFGGMMFWDGTEGLANQDAGGKDYLDYAKEALG</sequence>
<evidence type="ECO:0000256" key="5">
    <source>
        <dbReference type="ARBA" id="ARBA00023277"/>
    </source>
</evidence>
<dbReference type="GO" id="GO:0000272">
    <property type="term" value="P:polysaccharide catabolic process"/>
    <property type="evidence" value="ECO:0007669"/>
    <property type="project" value="UniProtKB-KW"/>
</dbReference>
<keyword evidence="5" id="KW-0119">Carbohydrate metabolism</keyword>
<dbReference type="EC" id="3.2.1.14" evidence="2"/>
<dbReference type="PANTHER" id="PTHR45708:SF49">
    <property type="entry name" value="ENDOCHITINASE"/>
    <property type="match status" value="1"/>
</dbReference>
<dbReference type="Pfam" id="PF00704">
    <property type="entry name" value="Glyco_hydro_18"/>
    <property type="match status" value="1"/>
</dbReference>
<keyword evidence="12" id="KW-1185">Reference proteome</keyword>
<evidence type="ECO:0000256" key="9">
    <source>
        <dbReference type="RuleBase" id="RU004453"/>
    </source>
</evidence>
<comment type="catalytic activity">
    <reaction evidence="1">
        <text>Random endo-hydrolysis of N-acetyl-beta-D-glucosaminide (1-&gt;4)-beta-linkages in chitin and chitodextrins.</text>
        <dbReference type="EC" id="3.2.1.14"/>
    </reaction>
</comment>
<evidence type="ECO:0000313" key="12">
    <source>
        <dbReference type="Proteomes" id="UP000800092"/>
    </source>
</evidence>
<dbReference type="InterPro" id="IPR017853">
    <property type="entry name" value="GH"/>
</dbReference>
<dbReference type="EMBL" id="ML991801">
    <property type="protein sequence ID" value="KAF2234108.1"/>
    <property type="molecule type" value="Genomic_DNA"/>
</dbReference>
<dbReference type="InterPro" id="IPR001579">
    <property type="entry name" value="Glyco_hydro_18_chit_AS"/>
</dbReference>
<evidence type="ECO:0000256" key="6">
    <source>
        <dbReference type="ARBA" id="ARBA00023295"/>
    </source>
</evidence>
<evidence type="ECO:0000256" key="7">
    <source>
        <dbReference type="ARBA" id="ARBA00023326"/>
    </source>
</evidence>
<dbReference type="PANTHER" id="PTHR45708">
    <property type="entry name" value="ENDOCHITINASE"/>
    <property type="match status" value="1"/>
</dbReference>
<keyword evidence="7" id="KW-0624">Polysaccharide degradation</keyword>
<evidence type="ECO:0000259" key="10">
    <source>
        <dbReference type="PROSITE" id="PS51910"/>
    </source>
</evidence>
<evidence type="ECO:0000313" key="11">
    <source>
        <dbReference type="EMBL" id="KAF2234108.1"/>
    </source>
</evidence>
<evidence type="ECO:0000256" key="4">
    <source>
        <dbReference type="ARBA" id="ARBA00023024"/>
    </source>
</evidence>
<evidence type="ECO:0000256" key="8">
    <source>
        <dbReference type="RuleBase" id="RU000489"/>
    </source>
</evidence>
<keyword evidence="4" id="KW-0146">Chitin degradation</keyword>
<dbReference type="GO" id="GO:0006032">
    <property type="term" value="P:chitin catabolic process"/>
    <property type="evidence" value="ECO:0007669"/>
    <property type="project" value="UniProtKB-KW"/>
</dbReference>
<protein>
    <recommendedName>
        <fullName evidence="2">chitinase</fullName>
        <ecNumber evidence="2">3.2.1.14</ecNumber>
    </recommendedName>
</protein>
<dbReference type="AlphaFoldDB" id="A0A6A6H8E7"/>
<dbReference type="GO" id="GO:0008843">
    <property type="term" value="F:endochitinase activity"/>
    <property type="evidence" value="ECO:0007669"/>
    <property type="project" value="UniProtKB-EC"/>
</dbReference>
<dbReference type="OrthoDB" id="6020543at2759"/>
<comment type="similarity">
    <text evidence="9">Belongs to the glycosyl hydrolase 18 family.</text>
</comment>
<dbReference type="InterPro" id="IPR050542">
    <property type="entry name" value="Glycosyl_Hydrlase18_Chitinase"/>
</dbReference>
<feature type="domain" description="GH18" evidence="10">
    <location>
        <begin position="1"/>
        <end position="314"/>
    </location>
</feature>
<dbReference type="Gene3D" id="3.20.20.80">
    <property type="entry name" value="Glycosidases"/>
    <property type="match status" value="1"/>
</dbReference>
<dbReference type="PROSITE" id="PS51910">
    <property type="entry name" value="GH18_2"/>
    <property type="match status" value="1"/>
</dbReference>
<keyword evidence="6 8" id="KW-0326">Glycosidase</keyword>
<evidence type="ECO:0000256" key="3">
    <source>
        <dbReference type="ARBA" id="ARBA00022801"/>
    </source>
</evidence>
<evidence type="ECO:0000256" key="2">
    <source>
        <dbReference type="ARBA" id="ARBA00012729"/>
    </source>
</evidence>
<dbReference type="SUPFAM" id="SSF51445">
    <property type="entry name" value="(Trans)glycosidases"/>
    <property type="match status" value="1"/>
</dbReference>
<reference evidence="11" key="1">
    <citation type="journal article" date="2020" name="Stud. Mycol.">
        <title>101 Dothideomycetes genomes: a test case for predicting lifestyles and emergence of pathogens.</title>
        <authorList>
            <person name="Haridas S."/>
            <person name="Albert R."/>
            <person name="Binder M."/>
            <person name="Bloem J."/>
            <person name="Labutti K."/>
            <person name="Salamov A."/>
            <person name="Andreopoulos B."/>
            <person name="Baker S."/>
            <person name="Barry K."/>
            <person name="Bills G."/>
            <person name="Bluhm B."/>
            <person name="Cannon C."/>
            <person name="Castanera R."/>
            <person name="Culley D."/>
            <person name="Daum C."/>
            <person name="Ezra D."/>
            <person name="Gonzalez J."/>
            <person name="Henrissat B."/>
            <person name="Kuo A."/>
            <person name="Liang C."/>
            <person name="Lipzen A."/>
            <person name="Lutzoni F."/>
            <person name="Magnuson J."/>
            <person name="Mondo S."/>
            <person name="Nolan M."/>
            <person name="Ohm R."/>
            <person name="Pangilinan J."/>
            <person name="Park H.-J."/>
            <person name="Ramirez L."/>
            <person name="Alfaro M."/>
            <person name="Sun H."/>
            <person name="Tritt A."/>
            <person name="Yoshinaga Y."/>
            <person name="Zwiers L.-H."/>
            <person name="Turgeon B."/>
            <person name="Goodwin S."/>
            <person name="Spatafora J."/>
            <person name="Crous P."/>
            <person name="Grigoriev I."/>
        </authorList>
    </citation>
    <scope>NUCLEOTIDE SEQUENCE</scope>
    <source>
        <strain evidence="11">Tuck. ex Michener</strain>
    </source>
</reference>
<dbReference type="Proteomes" id="UP000800092">
    <property type="component" value="Unassembled WGS sequence"/>
</dbReference>
<dbReference type="InterPro" id="IPR001223">
    <property type="entry name" value="Glyco_hydro18_cat"/>
</dbReference>
<feature type="non-terminal residue" evidence="11">
    <location>
        <position position="1"/>
    </location>
</feature>
<gene>
    <name evidence="11" type="ORF">EV356DRAFT_447162</name>
</gene>